<evidence type="ECO:0000256" key="3">
    <source>
        <dbReference type="ARBA" id="ARBA00023237"/>
    </source>
</evidence>
<dbReference type="RefSeq" id="WP_092858556.1">
    <property type="nucleotide sequence ID" value="NZ_FOYU01000004.1"/>
</dbReference>
<evidence type="ECO:0000256" key="2">
    <source>
        <dbReference type="ARBA" id="ARBA00023136"/>
    </source>
</evidence>
<keyword evidence="1 4" id="KW-0732">Signal</keyword>
<evidence type="ECO:0000256" key="4">
    <source>
        <dbReference type="HAMAP-Rule" id="MF_01411"/>
    </source>
</evidence>
<dbReference type="InterPro" id="IPR020889">
    <property type="entry name" value="LipoPS_assembly_LptD"/>
</dbReference>
<dbReference type="GO" id="GO:0009279">
    <property type="term" value="C:cell outer membrane"/>
    <property type="evidence" value="ECO:0007669"/>
    <property type="project" value="UniProtKB-SubCell"/>
</dbReference>
<gene>
    <name evidence="4" type="primary">lptD</name>
    <name evidence="7" type="ORF">SAMN04488070_2227</name>
</gene>
<comment type="function">
    <text evidence="4">Together with LptE, is involved in the assembly of lipopolysaccharide (LPS) at the surface of the outer membrane.</text>
</comment>
<dbReference type="GO" id="GO:0015920">
    <property type="term" value="P:lipopolysaccharide transport"/>
    <property type="evidence" value="ECO:0007669"/>
    <property type="project" value="InterPro"/>
</dbReference>
<comment type="caution">
    <text evidence="4">Lacks conserved residue(s) required for the propagation of feature annotation.</text>
</comment>
<evidence type="ECO:0000256" key="1">
    <source>
        <dbReference type="ARBA" id="ARBA00022729"/>
    </source>
</evidence>
<proteinExistence type="inferred from homology"/>
<dbReference type="InterPro" id="IPR050218">
    <property type="entry name" value="LptD"/>
</dbReference>
<dbReference type="EMBL" id="FOYU01000004">
    <property type="protein sequence ID" value="SFR59202.1"/>
    <property type="molecule type" value="Genomic_DNA"/>
</dbReference>
<dbReference type="InterPro" id="IPR007543">
    <property type="entry name" value="LptD_C"/>
</dbReference>
<dbReference type="HAMAP" id="MF_01411">
    <property type="entry name" value="LPS_assembly_LptD"/>
    <property type="match status" value="1"/>
</dbReference>
<dbReference type="PROSITE" id="PS51257">
    <property type="entry name" value="PROKAR_LIPOPROTEIN"/>
    <property type="match status" value="1"/>
</dbReference>
<dbReference type="GO" id="GO:1990351">
    <property type="term" value="C:transporter complex"/>
    <property type="evidence" value="ECO:0007669"/>
    <property type="project" value="TreeGrafter"/>
</dbReference>
<comment type="subcellular location">
    <subcellularLocation>
        <location evidence="4">Cell outer membrane</location>
    </subcellularLocation>
</comment>
<keyword evidence="8" id="KW-1185">Reference proteome</keyword>
<feature type="domain" description="LptD C-terminal" evidence="6">
    <location>
        <begin position="299"/>
        <end position="668"/>
    </location>
</feature>
<dbReference type="PANTHER" id="PTHR30189">
    <property type="entry name" value="LPS-ASSEMBLY PROTEIN"/>
    <property type="match status" value="1"/>
</dbReference>
<feature type="signal peptide" evidence="4">
    <location>
        <begin position="1"/>
        <end position="23"/>
    </location>
</feature>
<dbReference type="Proteomes" id="UP000199424">
    <property type="component" value="Unassembled WGS sequence"/>
</dbReference>
<dbReference type="Gene3D" id="2.60.450.10">
    <property type="entry name" value="Lipopolysaccharide (LPS) transport protein A like domain"/>
    <property type="match status" value="1"/>
</dbReference>
<dbReference type="Pfam" id="PF04453">
    <property type="entry name" value="LptD"/>
    <property type="match status" value="1"/>
</dbReference>
<keyword evidence="3 4" id="KW-0998">Cell outer membrane</keyword>
<evidence type="ECO:0000313" key="7">
    <source>
        <dbReference type="EMBL" id="SFR59202.1"/>
    </source>
</evidence>
<comment type="similarity">
    <text evidence="4">Belongs to the LptD family.</text>
</comment>
<dbReference type="Pfam" id="PF03968">
    <property type="entry name" value="LptD_N"/>
    <property type="match status" value="1"/>
</dbReference>
<evidence type="ECO:0000259" key="6">
    <source>
        <dbReference type="Pfam" id="PF04453"/>
    </source>
</evidence>
<comment type="subunit">
    <text evidence="4">Component of the lipopolysaccharide transport and assembly complex. Interacts with LptE and LptA.</text>
</comment>
<keyword evidence="2 4" id="KW-0472">Membrane</keyword>
<organism evidence="7 8">
    <name type="scientific">Pseudidiomarina maritima</name>
    <dbReference type="NCBI Taxonomy" id="519453"/>
    <lineage>
        <taxon>Bacteria</taxon>
        <taxon>Pseudomonadati</taxon>
        <taxon>Pseudomonadota</taxon>
        <taxon>Gammaproteobacteria</taxon>
        <taxon>Alteromonadales</taxon>
        <taxon>Idiomarinaceae</taxon>
        <taxon>Pseudidiomarina</taxon>
    </lineage>
</organism>
<dbReference type="GO" id="GO:0043165">
    <property type="term" value="P:Gram-negative-bacterium-type cell outer membrane assembly"/>
    <property type="evidence" value="ECO:0007669"/>
    <property type="project" value="UniProtKB-UniRule"/>
</dbReference>
<reference evidence="8" key="1">
    <citation type="submission" date="2016-10" db="EMBL/GenBank/DDBJ databases">
        <authorList>
            <person name="Varghese N."/>
            <person name="Submissions S."/>
        </authorList>
    </citation>
    <scope>NUCLEOTIDE SEQUENCE [LARGE SCALE GENOMIC DNA]</scope>
    <source>
        <strain evidence="8">CGMCC 1.7285</strain>
    </source>
</reference>
<evidence type="ECO:0000313" key="8">
    <source>
        <dbReference type="Proteomes" id="UP000199424"/>
    </source>
</evidence>
<accession>A0A1I6HXJ7</accession>
<sequence precursor="true">MAKIFQTSIWTVALSVSCAAVHAQQPSRPALSEVCPVPAPLFTTPISPIKDLPIGAIGVRADRADIDSESEVASFFGNVEVQFDQQQLRTEQAQIDQQTGNINASGSTLFTDGYVQVSSENFRLNSGENRAFLSGAEYQLTETGAHGKADLLSLSPAQVLLEGSTFTTCPSDSPVWQMSAQEISLNEDEAWGEAWHAKFELFGVPVLYLPYINFPVTEERKSGFLFPTFGSSQKNGFEVEVPYYFNIAPNMDATIAPRYMAERGVQMQAEFRTLSTTGSGQYNVAYLESDKSTEDNAARYLWRVEQTQRWGENWRAYVNGTFISDDDYLNDLGSDFAGRADAQLYRHAQLDYLSDDWQVTMRAEDFELLGSYRSPYRTMPQIKSFYATDLGLDLDFSLFSEMSHFQNQDLSQDTATRVHVEPQLSFHLEQPGYDWLAELSYAYTYYNQEFELERSRSKNPSRSLPTFRWRGRVNLERTIDIQQQSYTHTLQPQIQYLYIPYRDQTGIGIYDSTLMQDDYQGLFRARRFSGLDRIADANQVTIGASSSLFDQQAREVARVSFGQIYYFENSETQLLESSTATTESRSDLALETRFRINNNMYFNSSIQYNLELDSTRKSQTTLEYRLDEFNLIQLSHRTVTNLLENDVEQVGMLGVVELSPTWQLASNWYYDLQNNRTNDAFIALQYSDCCWAMRISGYRRINRNLELNAGMPAVGEPEFDNGISVQFIIKGLGSDNRSLLDMLEQSLFGYRHPFHLSN</sequence>
<dbReference type="InterPro" id="IPR005653">
    <property type="entry name" value="OstA-like_N"/>
</dbReference>
<dbReference type="AlphaFoldDB" id="A0A1I6HXJ7"/>
<protein>
    <recommendedName>
        <fullName evidence="4">LPS-assembly protein LptD</fullName>
    </recommendedName>
</protein>
<dbReference type="PANTHER" id="PTHR30189:SF1">
    <property type="entry name" value="LPS-ASSEMBLY PROTEIN LPTD"/>
    <property type="match status" value="1"/>
</dbReference>
<feature type="chain" id="PRO_5011800991" description="LPS-assembly protein LptD" evidence="4">
    <location>
        <begin position="24"/>
        <end position="758"/>
    </location>
</feature>
<name>A0A1I6HXJ7_9GAMM</name>
<feature type="domain" description="Organic solvent tolerance-like N-terminal" evidence="5">
    <location>
        <begin position="59"/>
        <end position="189"/>
    </location>
</feature>
<evidence type="ECO:0000259" key="5">
    <source>
        <dbReference type="Pfam" id="PF03968"/>
    </source>
</evidence>